<dbReference type="Proteomes" id="UP000030755">
    <property type="component" value="Unassembled WGS sequence"/>
</dbReference>
<dbReference type="EMBL" id="KE561207">
    <property type="protein sequence ID" value="EPZ31871.1"/>
    <property type="molecule type" value="Genomic_DNA"/>
</dbReference>
<accession>A0A075AP97</accession>
<evidence type="ECO:0000256" key="1">
    <source>
        <dbReference type="SAM" id="Coils"/>
    </source>
</evidence>
<dbReference type="HOGENOM" id="CLU_937363_0_0_1"/>
<name>A0A075AP97_ROZAC</name>
<dbReference type="AlphaFoldDB" id="A0A075AP97"/>
<organism evidence="2 3">
    <name type="scientific">Rozella allomycis (strain CSF55)</name>
    <dbReference type="NCBI Taxonomy" id="988480"/>
    <lineage>
        <taxon>Eukaryota</taxon>
        <taxon>Fungi</taxon>
        <taxon>Fungi incertae sedis</taxon>
        <taxon>Cryptomycota</taxon>
        <taxon>Cryptomycota incertae sedis</taxon>
        <taxon>Rozella</taxon>
    </lineage>
</organism>
<dbReference type="Gene3D" id="1.20.5.1700">
    <property type="match status" value="1"/>
</dbReference>
<evidence type="ECO:0000313" key="3">
    <source>
        <dbReference type="Proteomes" id="UP000030755"/>
    </source>
</evidence>
<sequence length="297" mass="34265">MEQRRSSSIKSLSDLELEKDGVSSFNDSIPFMKVDKASDHELESTTSGNLENQKIENITKGSDVLGPDIAREVHVGEVESNIADDHYLLIAKIKDLENLNKEKDGIILELKNKDEMKLNEERGVKRPHSVNISKLISRHLYNINNVTHVSRKQEIIKEKICLEEIGEDGVLKVVQHAIRKIEENHALKSTLENMKKEKETYQNSVQKEITQYKSVVSSMAKKLYTAQVDNERLKKKFELFKQKVQKSSDYYNMQNDLTERSRTLNSYLINALHASDINKIENRQRNEKLFINKLADP</sequence>
<keyword evidence="1" id="KW-0175">Coiled coil</keyword>
<reference evidence="2 3" key="1">
    <citation type="journal article" date="2013" name="Curr. Biol.">
        <title>Shared signatures of parasitism and phylogenomics unite Cryptomycota and microsporidia.</title>
        <authorList>
            <person name="James T.Y."/>
            <person name="Pelin A."/>
            <person name="Bonen L."/>
            <person name="Ahrendt S."/>
            <person name="Sain D."/>
            <person name="Corradi N."/>
            <person name="Stajich J.E."/>
        </authorList>
    </citation>
    <scope>NUCLEOTIDE SEQUENCE [LARGE SCALE GENOMIC DNA]</scope>
    <source>
        <strain evidence="2 3">CSF55</strain>
    </source>
</reference>
<evidence type="ECO:0000313" key="2">
    <source>
        <dbReference type="EMBL" id="EPZ31871.1"/>
    </source>
</evidence>
<proteinExistence type="predicted"/>
<feature type="coiled-coil region" evidence="1">
    <location>
        <begin position="177"/>
        <end position="211"/>
    </location>
</feature>
<protein>
    <submittedName>
        <fullName evidence="2">Uncharacterized protein</fullName>
    </submittedName>
</protein>
<keyword evidence="3" id="KW-1185">Reference proteome</keyword>
<gene>
    <name evidence="2" type="ORF">O9G_003580</name>
</gene>